<dbReference type="Proteomes" id="UP000661280">
    <property type="component" value="Chromosome 1"/>
</dbReference>
<gene>
    <name evidence="2" type="ORF">AKAW2_11671S</name>
</gene>
<dbReference type="GeneID" id="64955950"/>
<dbReference type="RefSeq" id="XP_041538391.1">
    <property type="nucleotide sequence ID" value="XM_041684181.1"/>
</dbReference>
<protein>
    <submittedName>
        <fullName evidence="2">Uncharacterized protein</fullName>
    </submittedName>
</protein>
<dbReference type="AlphaFoldDB" id="A0A7R7WQX1"/>
<feature type="region of interest" description="Disordered" evidence="1">
    <location>
        <begin position="54"/>
        <end position="85"/>
    </location>
</feature>
<evidence type="ECO:0000256" key="1">
    <source>
        <dbReference type="SAM" id="MobiDB-lite"/>
    </source>
</evidence>
<organism evidence="2 3">
    <name type="scientific">Aspergillus kawachii</name>
    <name type="common">White koji mold</name>
    <name type="synonym">Aspergillus awamori var. kawachi</name>
    <dbReference type="NCBI Taxonomy" id="1069201"/>
    <lineage>
        <taxon>Eukaryota</taxon>
        <taxon>Fungi</taxon>
        <taxon>Dikarya</taxon>
        <taxon>Ascomycota</taxon>
        <taxon>Pezizomycotina</taxon>
        <taxon>Eurotiomycetes</taxon>
        <taxon>Eurotiomycetidae</taxon>
        <taxon>Eurotiales</taxon>
        <taxon>Aspergillaceae</taxon>
        <taxon>Aspergillus</taxon>
        <taxon>Aspergillus subgen. Circumdati</taxon>
    </lineage>
</organism>
<dbReference type="EMBL" id="AP024425">
    <property type="protein sequence ID" value="BCR94625.1"/>
    <property type="molecule type" value="Genomic_DNA"/>
</dbReference>
<proteinExistence type="predicted"/>
<dbReference type="KEGG" id="aluc:AKAW2_11671S"/>
<accession>A0A7R7WQX1</accession>
<keyword evidence="3" id="KW-1185">Reference proteome</keyword>
<reference evidence="2" key="2">
    <citation type="submission" date="2021-02" db="EMBL/GenBank/DDBJ databases">
        <title>Aspergillus luchuensis mut. kawachii IFO 4304 genome sequence.</title>
        <authorList>
            <person name="Mori K."/>
            <person name="Kadooka C."/>
            <person name="Goto M."/>
            <person name="Futagami T."/>
        </authorList>
    </citation>
    <scope>NUCLEOTIDE SEQUENCE</scope>
    <source>
        <strain evidence="2">IFO 4308</strain>
    </source>
</reference>
<feature type="compositionally biased region" description="Polar residues" evidence="1">
    <location>
        <begin position="62"/>
        <end position="85"/>
    </location>
</feature>
<reference evidence="2" key="1">
    <citation type="submission" date="2021-01" db="EMBL/GenBank/DDBJ databases">
        <authorList>
            <consortium name="Aspergillus luchuensis mut. kawachii IFO 4304 genome sequencing consortium"/>
            <person name="Kazuki M."/>
            <person name="Futagami T."/>
        </authorList>
    </citation>
    <scope>NUCLEOTIDE SEQUENCE</scope>
    <source>
        <strain evidence="2">IFO 4308</strain>
    </source>
</reference>
<name>A0A7R7WQX1_ASPKA</name>
<evidence type="ECO:0000313" key="2">
    <source>
        <dbReference type="EMBL" id="BCR94625.1"/>
    </source>
</evidence>
<evidence type="ECO:0000313" key="3">
    <source>
        <dbReference type="Proteomes" id="UP000661280"/>
    </source>
</evidence>
<sequence length="105" mass="11528">MGFCRFLNHSDVLRIRSSELNRIGQALRRMSTINSGPTSRPACVNPPLDISRRQTEAATAAVRQQPTQSSAPMQSNPAVSDSRSASVAGWCICGYWAVRLALFYN</sequence>